<dbReference type="EMBL" id="FNHI01000029">
    <property type="protein sequence ID" value="SDN54536.1"/>
    <property type="molecule type" value="Genomic_DNA"/>
</dbReference>
<evidence type="ECO:0000256" key="1">
    <source>
        <dbReference type="SAM" id="MobiDB-lite"/>
    </source>
</evidence>
<accession>A0A1H0C9P6</accession>
<evidence type="ECO:0000313" key="2">
    <source>
        <dbReference type="EMBL" id="SDN54536.1"/>
    </source>
</evidence>
<organism evidence="2 3">
    <name type="scientific">Streptomyces wuyuanensis</name>
    <dbReference type="NCBI Taxonomy" id="1196353"/>
    <lineage>
        <taxon>Bacteria</taxon>
        <taxon>Bacillati</taxon>
        <taxon>Actinomycetota</taxon>
        <taxon>Actinomycetes</taxon>
        <taxon>Kitasatosporales</taxon>
        <taxon>Streptomycetaceae</taxon>
        <taxon>Streptomyces</taxon>
    </lineage>
</organism>
<evidence type="ECO:0000313" key="3">
    <source>
        <dbReference type="Proteomes" id="UP000199063"/>
    </source>
</evidence>
<feature type="compositionally biased region" description="Basic and acidic residues" evidence="1">
    <location>
        <begin position="32"/>
        <end position="43"/>
    </location>
</feature>
<reference evidence="3" key="1">
    <citation type="submission" date="2016-10" db="EMBL/GenBank/DDBJ databases">
        <authorList>
            <person name="Varghese N."/>
            <person name="Submissions S."/>
        </authorList>
    </citation>
    <scope>NUCLEOTIDE SEQUENCE [LARGE SCALE GENOMIC DNA]</scope>
    <source>
        <strain evidence="3">CGMCC 4.7042</strain>
    </source>
</reference>
<keyword evidence="3" id="KW-1185">Reference proteome</keyword>
<feature type="compositionally biased region" description="Basic and acidic residues" evidence="1">
    <location>
        <begin position="73"/>
        <end position="82"/>
    </location>
</feature>
<protein>
    <submittedName>
        <fullName evidence="2">Uncharacterized protein</fullName>
    </submittedName>
</protein>
<name>A0A1H0C9P6_9ACTN</name>
<dbReference type="AlphaFoldDB" id="A0A1H0C9P6"/>
<feature type="region of interest" description="Disordered" evidence="1">
    <location>
        <begin position="1"/>
        <end position="82"/>
    </location>
</feature>
<proteinExistence type="predicted"/>
<sequence length="82" mass="9281">MYRTRIAAATPSDRRLSEAPDAGVAGRARRPGPREYPRQDREPTGPWVRALINDRTAGDVTPARPQGHRRLRDLRLPDGRTR</sequence>
<dbReference type="Proteomes" id="UP000199063">
    <property type="component" value="Unassembled WGS sequence"/>
</dbReference>
<gene>
    <name evidence="2" type="ORF">SAMN05444921_12984</name>
</gene>
<dbReference type="STRING" id="1196353.SAMN05444921_12984"/>